<reference evidence="1" key="1">
    <citation type="submission" date="2020-04" db="EMBL/GenBank/DDBJ databases">
        <authorList>
            <person name="Alioto T."/>
            <person name="Alioto T."/>
            <person name="Gomez Garrido J."/>
        </authorList>
    </citation>
    <scope>NUCLEOTIDE SEQUENCE</scope>
    <source>
        <strain evidence="1">A484AB</strain>
    </source>
</reference>
<dbReference type="AlphaFoldDB" id="A0A6S7LV28"/>
<proteinExistence type="predicted"/>
<dbReference type="Proteomes" id="UP001152795">
    <property type="component" value="Unassembled WGS sequence"/>
</dbReference>
<evidence type="ECO:0000313" key="1">
    <source>
        <dbReference type="EMBL" id="CAB4045732.1"/>
    </source>
</evidence>
<organism evidence="1 2">
    <name type="scientific">Paramuricea clavata</name>
    <name type="common">Red gorgonian</name>
    <name type="synonym">Violescent sea-whip</name>
    <dbReference type="NCBI Taxonomy" id="317549"/>
    <lineage>
        <taxon>Eukaryota</taxon>
        <taxon>Metazoa</taxon>
        <taxon>Cnidaria</taxon>
        <taxon>Anthozoa</taxon>
        <taxon>Octocorallia</taxon>
        <taxon>Malacalcyonacea</taxon>
        <taxon>Plexauridae</taxon>
        <taxon>Paramuricea</taxon>
    </lineage>
</organism>
<sequence>MVVTQDCLDSLFRDRNATSGDFVTQVFDLFNAQFTLVNIDLQLLSTKTGEDSIQMLKMVVWRWAKDDKVVHICEDEGKVRQQLEDVPLKQLCGVFQSEGHPSPRGFTANRKVAIWLERRCESVEWTSSEWQGTDHMVVMAERRLFPCSSVDEGVVGDVQQEVTTRTEKKISAEDWSDDVTLRRRKIVLFTVDGNRN</sequence>
<keyword evidence="2" id="KW-1185">Reference proteome</keyword>
<gene>
    <name evidence="1" type="ORF">PACLA_8A027656</name>
</gene>
<accession>A0A6S7LV28</accession>
<protein>
    <submittedName>
        <fullName evidence="1">Uncharacterized protein</fullName>
    </submittedName>
</protein>
<name>A0A6S7LV28_PARCT</name>
<evidence type="ECO:0000313" key="2">
    <source>
        <dbReference type="Proteomes" id="UP001152795"/>
    </source>
</evidence>
<dbReference type="EMBL" id="CACRXK020041497">
    <property type="protein sequence ID" value="CAB4045732.1"/>
    <property type="molecule type" value="Genomic_DNA"/>
</dbReference>
<feature type="non-terminal residue" evidence="1">
    <location>
        <position position="196"/>
    </location>
</feature>
<comment type="caution">
    <text evidence="1">The sequence shown here is derived from an EMBL/GenBank/DDBJ whole genome shotgun (WGS) entry which is preliminary data.</text>
</comment>